<keyword evidence="2" id="KW-1185">Reference proteome</keyword>
<dbReference type="GO" id="GO:0005759">
    <property type="term" value="C:mitochondrial matrix"/>
    <property type="evidence" value="ECO:0007669"/>
    <property type="project" value="InterPro"/>
</dbReference>
<reference evidence="1 2" key="1">
    <citation type="submission" date="2024-03" db="EMBL/GenBank/DDBJ databases">
        <authorList>
            <person name="Martinez-Hernandez J."/>
        </authorList>
    </citation>
    <scope>NUCLEOTIDE SEQUENCE [LARGE SCALE GENOMIC DNA]</scope>
</reference>
<dbReference type="EMBL" id="CAXHTB010000006">
    <property type="protein sequence ID" value="CAL0308604.1"/>
    <property type="molecule type" value="Genomic_DNA"/>
</dbReference>
<evidence type="ECO:0008006" key="3">
    <source>
        <dbReference type="Google" id="ProtNLM"/>
    </source>
</evidence>
<comment type="caution">
    <text evidence="1">The sequence shown here is derived from an EMBL/GenBank/DDBJ whole genome shotgun (WGS) entry which is preliminary data.</text>
</comment>
<dbReference type="PANTHER" id="PTHR10826">
    <property type="entry name" value="COMPLEMENT COMPONENT 1"/>
    <property type="match status" value="1"/>
</dbReference>
<dbReference type="Gene3D" id="3.10.280.10">
    <property type="entry name" value="Mitochondrial glycoprotein"/>
    <property type="match status" value="1"/>
</dbReference>
<dbReference type="AlphaFoldDB" id="A0AAV1WH06"/>
<dbReference type="Pfam" id="PF02330">
    <property type="entry name" value="MAM33"/>
    <property type="match status" value="1"/>
</dbReference>
<dbReference type="InterPro" id="IPR036561">
    <property type="entry name" value="MAM33_sf"/>
</dbReference>
<protein>
    <recommendedName>
        <fullName evidence="3">Mitochondrial glycoprotein</fullName>
    </recommendedName>
</protein>
<gene>
    <name evidence="1" type="ORF">LLUT_LOCUS9664</name>
</gene>
<organism evidence="1 2">
    <name type="scientific">Lupinus luteus</name>
    <name type="common">European yellow lupine</name>
    <dbReference type="NCBI Taxonomy" id="3873"/>
    <lineage>
        <taxon>Eukaryota</taxon>
        <taxon>Viridiplantae</taxon>
        <taxon>Streptophyta</taxon>
        <taxon>Embryophyta</taxon>
        <taxon>Tracheophyta</taxon>
        <taxon>Spermatophyta</taxon>
        <taxon>Magnoliopsida</taxon>
        <taxon>eudicotyledons</taxon>
        <taxon>Gunneridae</taxon>
        <taxon>Pentapetalae</taxon>
        <taxon>rosids</taxon>
        <taxon>fabids</taxon>
        <taxon>Fabales</taxon>
        <taxon>Fabaceae</taxon>
        <taxon>Papilionoideae</taxon>
        <taxon>50 kb inversion clade</taxon>
        <taxon>genistoids sensu lato</taxon>
        <taxon>core genistoids</taxon>
        <taxon>Genisteae</taxon>
        <taxon>Lupinus</taxon>
    </lineage>
</organism>
<dbReference type="SUPFAM" id="SSF54529">
    <property type="entry name" value="Mitochondrial glycoprotein MAM33-like"/>
    <property type="match status" value="1"/>
</dbReference>
<accession>A0AAV1WH06</accession>
<evidence type="ECO:0000313" key="1">
    <source>
        <dbReference type="EMBL" id="CAL0308604.1"/>
    </source>
</evidence>
<evidence type="ECO:0000313" key="2">
    <source>
        <dbReference type="Proteomes" id="UP001497480"/>
    </source>
</evidence>
<dbReference type="Proteomes" id="UP001497480">
    <property type="component" value="Unassembled WGS sequence"/>
</dbReference>
<proteinExistence type="predicted"/>
<dbReference type="InterPro" id="IPR003428">
    <property type="entry name" value="MAM33"/>
</dbReference>
<sequence>MAGIVIRSASQNLKSNSSSSSFLTILKNGTTTRSYASNVITKSPFDSNILRILRNEIDYYSEYLPPPQPIKFKSFRVEERPSEQVITIRGKFGEKEDIKIQATMYDGYQHVPVLEDDSSKLSLRLHVSLLVDISKGERGNDLQFVCSAWPDSLDVEKVYILRRPRMPPTPYLGPNFRNLNAKIQEKFREYLDARGVNNELSAFLHEYMMNKDRIELLRWMDGLKYFMEK</sequence>
<name>A0AAV1WH06_LUPLU</name>
<dbReference type="PANTHER" id="PTHR10826:SF14">
    <property type="entry name" value="MITOCHONDRIAL GLYCOPROTEIN FAMILY PROTEIN"/>
    <property type="match status" value="1"/>
</dbReference>